<sequence>MKNTLLALLLAPALLSGCEPTKPTTPDATASAGTSRQPDGILNKYWKLMTLEGQPVTMAPDQEREAYFVLRDSSRVTGFGGCNALNGGYELNEQQQRLRFTNLLTTLKACPGPDTERGLLDVLNQTDNYTLRGDTLLLNVGRRSPLAVFQAVYFK</sequence>
<dbReference type="EMBL" id="QYCN01000018">
    <property type="protein sequence ID" value="RIY09058.1"/>
    <property type="molecule type" value="Genomic_DNA"/>
</dbReference>
<organism evidence="2 3">
    <name type="scientific">Hymenobacter rubripertinctus</name>
    <dbReference type="NCBI Taxonomy" id="2029981"/>
    <lineage>
        <taxon>Bacteria</taxon>
        <taxon>Pseudomonadati</taxon>
        <taxon>Bacteroidota</taxon>
        <taxon>Cytophagia</taxon>
        <taxon>Cytophagales</taxon>
        <taxon>Hymenobacteraceae</taxon>
        <taxon>Hymenobacter</taxon>
    </lineage>
</organism>
<dbReference type="RefSeq" id="WP_119656205.1">
    <property type="nucleotide sequence ID" value="NZ_JBHUOI010000044.1"/>
</dbReference>
<dbReference type="OrthoDB" id="5348860at2"/>
<dbReference type="InterPro" id="IPR005184">
    <property type="entry name" value="DUF306_Meta_HslJ"/>
</dbReference>
<dbReference type="InterPro" id="IPR053147">
    <property type="entry name" value="Hsp_HslJ-like"/>
</dbReference>
<dbReference type="AlphaFoldDB" id="A0A418QV82"/>
<dbReference type="Pfam" id="PF03724">
    <property type="entry name" value="META"/>
    <property type="match status" value="1"/>
</dbReference>
<reference evidence="2 3" key="1">
    <citation type="submission" date="2019-01" db="EMBL/GenBank/DDBJ databases">
        <title>Hymenobacter humicola sp. nov., isolated from soils in Antarctica.</title>
        <authorList>
            <person name="Sedlacek I."/>
            <person name="Holochova P."/>
            <person name="Kralova S."/>
            <person name="Pantucek R."/>
            <person name="Stankova E."/>
            <person name="Vrbovska V."/>
            <person name="Kristofova L."/>
            <person name="Svec P."/>
            <person name="Busse H.-J."/>
        </authorList>
    </citation>
    <scope>NUCLEOTIDE SEQUENCE [LARGE SCALE GENOMIC DNA]</scope>
    <source>
        <strain evidence="2 3">CCM 8852</strain>
    </source>
</reference>
<dbReference type="Proteomes" id="UP000284250">
    <property type="component" value="Unassembled WGS sequence"/>
</dbReference>
<dbReference type="PROSITE" id="PS51257">
    <property type="entry name" value="PROKAR_LIPOPROTEIN"/>
    <property type="match status" value="1"/>
</dbReference>
<name>A0A418QV82_9BACT</name>
<feature type="domain" description="DUF306" evidence="1">
    <location>
        <begin position="42"/>
        <end position="149"/>
    </location>
</feature>
<proteinExistence type="predicted"/>
<evidence type="ECO:0000313" key="3">
    <source>
        <dbReference type="Proteomes" id="UP000284250"/>
    </source>
</evidence>
<gene>
    <name evidence="2" type="ORF">D0T11_12865</name>
</gene>
<dbReference type="PANTHER" id="PTHR35535">
    <property type="entry name" value="HEAT SHOCK PROTEIN HSLJ"/>
    <property type="match status" value="1"/>
</dbReference>
<protein>
    <submittedName>
        <fullName evidence="2">META domain-containing protein</fullName>
    </submittedName>
</protein>
<comment type="caution">
    <text evidence="2">The sequence shown here is derived from an EMBL/GenBank/DDBJ whole genome shotgun (WGS) entry which is preliminary data.</text>
</comment>
<dbReference type="Gene3D" id="2.40.128.270">
    <property type="match status" value="1"/>
</dbReference>
<keyword evidence="3" id="KW-1185">Reference proteome</keyword>
<evidence type="ECO:0000259" key="1">
    <source>
        <dbReference type="Pfam" id="PF03724"/>
    </source>
</evidence>
<accession>A0A418QV82</accession>
<dbReference type="InterPro" id="IPR038670">
    <property type="entry name" value="HslJ-like_sf"/>
</dbReference>
<evidence type="ECO:0000313" key="2">
    <source>
        <dbReference type="EMBL" id="RIY09058.1"/>
    </source>
</evidence>
<dbReference type="PANTHER" id="PTHR35535:SF1">
    <property type="entry name" value="HEAT SHOCK PROTEIN HSLJ"/>
    <property type="match status" value="1"/>
</dbReference>